<sequence>MIHQYRTQKFKGYSVKFSPFKPDLLACAGAANFGLVGNGRLTVLGFNPNAPELSPIRMYDTQDGLFDVCWSERHENQLVTGSGDGSIALWDITIPDYPVKKWREHSREIMGIEWNYVSKDTFLSASWDRTIKLWRPDAPQSLMTFAGHSGCVYTAAWCPHQNTTFASCSEDRTIKIWSLNNPQSPVGTIQGHSNQVLSLDWNKYIPNQIATTSSDKTIKVWDIRNPKHAVTVLGPFEFAMRRCKFSPHHPNIIAAGGYDMASSVWDLSKGRVVYLHDPHCEFVHGLDWSLFTPNVMTTCAWDEMVHVFNVPLPLQLK</sequence>
<dbReference type="GO" id="GO:0005829">
    <property type="term" value="C:cytosol"/>
    <property type="evidence" value="ECO:0007669"/>
    <property type="project" value="UniProtKB-SubCell"/>
</dbReference>
<evidence type="ECO:0000256" key="4">
    <source>
        <dbReference type="ARBA" id="ARBA00022490"/>
    </source>
</evidence>
<evidence type="ECO:0000256" key="8">
    <source>
        <dbReference type="ARBA" id="ARBA00023140"/>
    </source>
</evidence>
<dbReference type="Gene3D" id="2.130.10.10">
    <property type="entry name" value="YVTN repeat-like/Quinoprotein amine dehydrogenase"/>
    <property type="match status" value="1"/>
</dbReference>
<dbReference type="AlphaFoldDB" id="A0A9W8DU40"/>
<dbReference type="SMART" id="SM00320">
    <property type="entry name" value="WD40"/>
    <property type="match status" value="6"/>
</dbReference>
<dbReference type="PROSITE" id="PS50082">
    <property type="entry name" value="WD_REPEATS_2"/>
    <property type="match status" value="4"/>
</dbReference>
<dbReference type="PROSITE" id="PS00678">
    <property type="entry name" value="WD_REPEATS_1"/>
    <property type="match status" value="2"/>
</dbReference>
<keyword evidence="3" id="KW-0813">Transport</keyword>
<dbReference type="InterPro" id="IPR020472">
    <property type="entry name" value="WD40_PAC1"/>
</dbReference>
<feature type="repeat" description="WD" evidence="11">
    <location>
        <begin position="58"/>
        <end position="92"/>
    </location>
</feature>
<keyword evidence="12" id="KW-0675">Receptor</keyword>
<reference evidence="12" key="1">
    <citation type="submission" date="2022-07" db="EMBL/GenBank/DDBJ databases">
        <title>Phylogenomic reconstructions and comparative analyses of Kickxellomycotina fungi.</title>
        <authorList>
            <person name="Reynolds N.K."/>
            <person name="Stajich J.E."/>
            <person name="Barry K."/>
            <person name="Grigoriev I.V."/>
            <person name="Crous P."/>
            <person name="Smith M.E."/>
        </authorList>
    </citation>
    <scope>NUCLEOTIDE SEQUENCE</scope>
    <source>
        <strain evidence="12">NBRC 100468</strain>
    </source>
</reference>
<gene>
    <name evidence="12" type="primary">PEX7</name>
    <name evidence="12" type="ORF">H4219_002943</name>
</gene>
<evidence type="ECO:0000256" key="3">
    <source>
        <dbReference type="ARBA" id="ARBA00022448"/>
    </source>
</evidence>
<evidence type="ECO:0000256" key="5">
    <source>
        <dbReference type="ARBA" id="ARBA00022574"/>
    </source>
</evidence>
<dbReference type="InterPro" id="IPR015943">
    <property type="entry name" value="WD40/YVTN_repeat-like_dom_sf"/>
</dbReference>
<dbReference type="OrthoDB" id="273771at2759"/>
<keyword evidence="13" id="KW-1185">Reference proteome</keyword>
<dbReference type="Pfam" id="PF00400">
    <property type="entry name" value="WD40"/>
    <property type="match status" value="4"/>
</dbReference>
<protein>
    <recommendedName>
        <fullName evidence="10">Peroxin-7</fullName>
    </recommendedName>
</protein>
<keyword evidence="7" id="KW-0653">Protein transport</keyword>
<feature type="repeat" description="WD" evidence="11">
    <location>
        <begin position="102"/>
        <end position="144"/>
    </location>
</feature>
<evidence type="ECO:0000256" key="7">
    <source>
        <dbReference type="ARBA" id="ARBA00022927"/>
    </source>
</evidence>
<dbReference type="SUPFAM" id="SSF50978">
    <property type="entry name" value="WD40 repeat-like"/>
    <property type="match status" value="1"/>
</dbReference>
<accession>A0A9W8DU40</accession>
<dbReference type="GO" id="GO:0016558">
    <property type="term" value="P:protein import into peroxisome matrix"/>
    <property type="evidence" value="ECO:0007669"/>
    <property type="project" value="InterPro"/>
</dbReference>
<evidence type="ECO:0000256" key="9">
    <source>
        <dbReference type="ARBA" id="ARBA00024017"/>
    </source>
</evidence>
<evidence type="ECO:0000256" key="11">
    <source>
        <dbReference type="PROSITE-ProRule" id="PRU00221"/>
    </source>
</evidence>
<feature type="repeat" description="WD" evidence="11">
    <location>
        <begin position="145"/>
        <end position="181"/>
    </location>
</feature>
<dbReference type="PANTHER" id="PTHR46027:SF1">
    <property type="entry name" value="PEROXISOMAL TARGETING SIGNAL 2 RECEPTOR"/>
    <property type="match status" value="1"/>
</dbReference>
<dbReference type="InterPro" id="IPR019775">
    <property type="entry name" value="WD40_repeat_CS"/>
</dbReference>
<comment type="caution">
    <text evidence="12">The sequence shown here is derived from an EMBL/GenBank/DDBJ whole genome shotgun (WGS) entry which is preliminary data.</text>
</comment>
<dbReference type="InterPro" id="IPR036322">
    <property type="entry name" value="WD40_repeat_dom_sf"/>
</dbReference>
<organism evidence="12 13">
    <name type="scientific">Mycoemilia scoparia</name>
    <dbReference type="NCBI Taxonomy" id="417184"/>
    <lineage>
        <taxon>Eukaryota</taxon>
        <taxon>Fungi</taxon>
        <taxon>Fungi incertae sedis</taxon>
        <taxon>Zoopagomycota</taxon>
        <taxon>Kickxellomycotina</taxon>
        <taxon>Kickxellomycetes</taxon>
        <taxon>Kickxellales</taxon>
        <taxon>Kickxellaceae</taxon>
        <taxon>Mycoemilia</taxon>
    </lineage>
</organism>
<keyword evidence="8" id="KW-0576">Peroxisome</keyword>
<dbReference type="GO" id="GO:0005782">
    <property type="term" value="C:peroxisomal matrix"/>
    <property type="evidence" value="ECO:0007669"/>
    <property type="project" value="UniProtKB-SubCell"/>
</dbReference>
<comment type="subcellular location">
    <subcellularLocation>
        <location evidence="2">Cytoplasm</location>
        <location evidence="2">Cytosol</location>
    </subcellularLocation>
    <subcellularLocation>
        <location evidence="1">Peroxisome matrix</location>
    </subcellularLocation>
</comment>
<dbReference type="EMBL" id="JANBPU010000059">
    <property type="protein sequence ID" value="KAJ1917899.1"/>
    <property type="molecule type" value="Genomic_DNA"/>
</dbReference>
<proteinExistence type="inferred from homology"/>
<dbReference type="PANTHER" id="PTHR46027">
    <property type="entry name" value="PEROXISOMAL TARGETING SIGNAL 2 RECEPTOR"/>
    <property type="match status" value="1"/>
</dbReference>
<evidence type="ECO:0000256" key="2">
    <source>
        <dbReference type="ARBA" id="ARBA00004514"/>
    </source>
</evidence>
<evidence type="ECO:0000256" key="10">
    <source>
        <dbReference type="ARBA" id="ARBA00032565"/>
    </source>
</evidence>
<evidence type="ECO:0000256" key="6">
    <source>
        <dbReference type="ARBA" id="ARBA00022737"/>
    </source>
</evidence>
<keyword evidence="6" id="KW-0677">Repeat</keyword>
<dbReference type="Proteomes" id="UP001150538">
    <property type="component" value="Unassembled WGS sequence"/>
</dbReference>
<evidence type="ECO:0000256" key="1">
    <source>
        <dbReference type="ARBA" id="ARBA00004253"/>
    </source>
</evidence>
<feature type="repeat" description="WD" evidence="11">
    <location>
        <begin position="189"/>
        <end position="231"/>
    </location>
</feature>
<dbReference type="PRINTS" id="PR00320">
    <property type="entry name" value="GPROTEINBRPT"/>
</dbReference>
<evidence type="ECO:0000313" key="13">
    <source>
        <dbReference type="Proteomes" id="UP001150538"/>
    </source>
</evidence>
<comment type="similarity">
    <text evidence="9">Belongs to the WD repeat peroxin-7 family.</text>
</comment>
<dbReference type="InterPro" id="IPR044536">
    <property type="entry name" value="PEX7"/>
</dbReference>
<dbReference type="PROSITE" id="PS50294">
    <property type="entry name" value="WD_REPEATS_REGION"/>
    <property type="match status" value="2"/>
</dbReference>
<keyword evidence="4" id="KW-0963">Cytoplasm</keyword>
<dbReference type="InterPro" id="IPR001680">
    <property type="entry name" value="WD40_rpt"/>
</dbReference>
<keyword evidence="5 11" id="KW-0853">WD repeat</keyword>
<dbReference type="CDD" id="cd00200">
    <property type="entry name" value="WD40"/>
    <property type="match status" value="1"/>
</dbReference>
<evidence type="ECO:0000313" key="12">
    <source>
        <dbReference type="EMBL" id="KAJ1917899.1"/>
    </source>
</evidence>
<dbReference type="GO" id="GO:0005053">
    <property type="term" value="F:peroxisome matrix targeting signal-2 binding"/>
    <property type="evidence" value="ECO:0007669"/>
    <property type="project" value="InterPro"/>
</dbReference>
<name>A0A9W8DU40_9FUNG</name>